<reference evidence="9" key="1">
    <citation type="submission" date="2025-08" db="UniProtKB">
        <authorList>
            <consortium name="RefSeq"/>
        </authorList>
    </citation>
    <scope>IDENTIFICATION</scope>
</reference>
<evidence type="ECO:0000256" key="2">
    <source>
        <dbReference type="ARBA" id="ARBA00007258"/>
    </source>
</evidence>
<dbReference type="InterPro" id="IPR036262">
    <property type="entry name" value="Resistin-like_sf"/>
</dbReference>
<proteinExistence type="inferred from homology"/>
<evidence type="ECO:0000256" key="1">
    <source>
        <dbReference type="ARBA" id="ARBA00004613"/>
    </source>
</evidence>
<keyword evidence="8" id="KW-1185">Reference proteome</keyword>
<evidence type="ECO:0000256" key="4">
    <source>
        <dbReference type="ARBA" id="ARBA00022702"/>
    </source>
</evidence>
<dbReference type="InterPro" id="IPR009714">
    <property type="entry name" value="RELM"/>
</dbReference>
<feature type="chain" id="PRO_5046967344" evidence="7">
    <location>
        <begin position="22"/>
        <end position="112"/>
    </location>
</feature>
<dbReference type="Gene3D" id="2.60.40.4230">
    <property type="entry name" value="Resistin head domain"/>
    <property type="match status" value="1"/>
</dbReference>
<comment type="subcellular location">
    <subcellularLocation>
        <location evidence="1">Secreted</location>
    </subcellularLocation>
</comment>
<name>A0ABM1KIE6_GEKJA</name>
<dbReference type="Proteomes" id="UP000694871">
    <property type="component" value="Unplaced"/>
</dbReference>
<sequence length="112" mass="11863">MMKVAIFLLFVVLIASQYSRAQTQRHICTPNGVIKSSTESLVSSVLSTVELDCTSVSARGADASCPSGYKATGCACGMDCESWDIRDNAACHCQCENIESTSAQCCRIGLVG</sequence>
<protein>
    <submittedName>
        <fullName evidence="9">Resistin-like</fullName>
    </submittedName>
</protein>
<accession>A0ABM1KIE6</accession>
<organism evidence="8 9">
    <name type="scientific">Gekko japonicus</name>
    <name type="common">Schlegel's Japanese gecko</name>
    <dbReference type="NCBI Taxonomy" id="146911"/>
    <lineage>
        <taxon>Eukaryota</taxon>
        <taxon>Metazoa</taxon>
        <taxon>Chordata</taxon>
        <taxon>Craniata</taxon>
        <taxon>Vertebrata</taxon>
        <taxon>Euteleostomi</taxon>
        <taxon>Lepidosauria</taxon>
        <taxon>Squamata</taxon>
        <taxon>Bifurcata</taxon>
        <taxon>Gekkota</taxon>
        <taxon>Gekkonidae</taxon>
        <taxon>Gekkoninae</taxon>
        <taxon>Gekko</taxon>
    </lineage>
</organism>
<keyword evidence="5 7" id="KW-0732">Signal</keyword>
<evidence type="ECO:0000256" key="7">
    <source>
        <dbReference type="SAM" id="SignalP"/>
    </source>
</evidence>
<keyword evidence="3" id="KW-0964">Secreted</keyword>
<keyword evidence="6" id="KW-1015">Disulfide bond</keyword>
<evidence type="ECO:0000256" key="6">
    <source>
        <dbReference type="ARBA" id="ARBA00023157"/>
    </source>
</evidence>
<dbReference type="RefSeq" id="XP_015273483.1">
    <property type="nucleotide sequence ID" value="XM_015417997.1"/>
</dbReference>
<gene>
    <name evidence="9" type="primary">LOC107116123</name>
</gene>
<dbReference type="SUPFAM" id="SSF111423">
    <property type="entry name" value="Resistin"/>
    <property type="match status" value="1"/>
</dbReference>
<feature type="signal peptide" evidence="7">
    <location>
        <begin position="1"/>
        <end position="21"/>
    </location>
</feature>
<evidence type="ECO:0000313" key="9">
    <source>
        <dbReference type="RefSeq" id="XP_015273483.1"/>
    </source>
</evidence>
<dbReference type="PANTHER" id="PTHR21101:SF12">
    <property type="entry name" value="RESISTIN"/>
    <property type="match status" value="1"/>
</dbReference>
<evidence type="ECO:0000256" key="5">
    <source>
        <dbReference type="ARBA" id="ARBA00022729"/>
    </source>
</evidence>
<dbReference type="PANTHER" id="PTHR21101">
    <property type="entry name" value="RESISTIN"/>
    <property type="match status" value="1"/>
</dbReference>
<dbReference type="GeneID" id="107116123"/>
<dbReference type="Pfam" id="PF06954">
    <property type="entry name" value="Resistin"/>
    <property type="match status" value="1"/>
</dbReference>
<comment type="similarity">
    <text evidence="2">Belongs to the resistin/FIZZ family.</text>
</comment>
<evidence type="ECO:0000256" key="3">
    <source>
        <dbReference type="ARBA" id="ARBA00022525"/>
    </source>
</evidence>
<keyword evidence="4" id="KW-0372">Hormone</keyword>
<evidence type="ECO:0000313" key="8">
    <source>
        <dbReference type="Proteomes" id="UP000694871"/>
    </source>
</evidence>